<dbReference type="FunFam" id="3.30.70.270:FF:000001">
    <property type="entry name" value="Diguanylate cyclase domain protein"/>
    <property type="match status" value="1"/>
</dbReference>
<dbReference type="Pfam" id="PF00563">
    <property type="entry name" value="EAL"/>
    <property type="match status" value="1"/>
</dbReference>
<dbReference type="PANTHER" id="PTHR44757">
    <property type="entry name" value="DIGUANYLATE CYCLASE DGCP"/>
    <property type="match status" value="1"/>
</dbReference>
<dbReference type="PROSITE" id="PS50887">
    <property type="entry name" value="GGDEF"/>
    <property type="match status" value="1"/>
</dbReference>
<feature type="domain" description="EAL" evidence="10">
    <location>
        <begin position="813"/>
        <end position="1066"/>
    </location>
</feature>
<dbReference type="Pfam" id="PF03924">
    <property type="entry name" value="CHASE"/>
    <property type="match status" value="1"/>
</dbReference>
<dbReference type="GO" id="GO:0016020">
    <property type="term" value="C:membrane"/>
    <property type="evidence" value="ECO:0007669"/>
    <property type="project" value="UniProtKB-SubCell"/>
</dbReference>
<evidence type="ECO:0000259" key="7">
    <source>
        <dbReference type="PROSITE" id="PS50112"/>
    </source>
</evidence>
<proteinExistence type="predicted"/>
<dbReference type="SMART" id="SM00052">
    <property type="entry name" value="EAL"/>
    <property type="match status" value="1"/>
</dbReference>
<dbReference type="SMART" id="SM00091">
    <property type="entry name" value="PAS"/>
    <property type="match status" value="2"/>
</dbReference>
<accession>A0A4Q9GZ00</accession>
<comment type="caution">
    <text evidence="12">The sequence shown here is derived from an EMBL/GenBank/DDBJ whole genome shotgun (WGS) entry which is preliminary data.</text>
</comment>
<dbReference type="Pfam" id="PF00990">
    <property type="entry name" value="GGDEF"/>
    <property type="match status" value="1"/>
</dbReference>
<evidence type="ECO:0000256" key="5">
    <source>
        <dbReference type="SAM" id="MobiDB-lite"/>
    </source>
</evidence>
<evidence type="ECO:0000313" key="12">
    <source>
        <dbReference type="EMBL" id="TBO31455.1"/>
    </source>
</evidence>
<feature type="domain" description="PAS" evidence="7">
    <location>
        <begin position="499"/>
        <end position="570"/>
    </location>
</feature>
<gene>
    <name evidence="12" type="ORF">EYS42_09490</name>
</gene>
<dbReference type="GO" id="GO:0006355">
    <property type="term" value="P:regulation of DNA-templated transcription"/>
    <property type="evidence" value="ECO:0007669"/>
    <property type="project" value="InterPro"/>
</dbReference>
<dbReference type="InterPro" id="IPR052155">
    <property type="entry name" value="Biofilm_reg_signaling"/>
</dbReference>
<dbReference type="RefSeq" id="WP_130967909.1">
    <property type="nucleotide sequence ID" value="NZ_SIXI01000003.1"/>
</dbReference>
<feature type="domain" description="PAC" evidence="8">
    <location>
        <begin position="587"/>
        <end position="639"/>
    </location>
</feature>
<dbReference type="Pfam" id="PF00989">
    <property type="entry name" value="PAS"/>
    <property type="match status" value="1"/>
</dbReference>
<sequence length="1076" mass="118909">MNQITDQIARRSRRWLQASWAALACGLLASLWGWHMASDRVAREADQRFAQDAATHTQLLKQTLDHYGDLLHTFQAALEANPQLDRNAFLRLYQSINPADYPGMAAVQYARWVSEAERPALEQAVRNDRSRSPQGFPTFKVHPPGPRPHYMAVVYAEPLASNPRILGFDQAHDPVRREVMERARDSARLVASAPVELVSGTARARGFVLRAPVFDTRLPLATPEQRGAAFLGQVGCAVEAHGLSARVMPQAMRETLRWRLEDIGPDMADRPSAASVLFDSQGADVPTESVALADRRTARFKALGRTYSTTLMRPPVRAPWQALPLATLAAGLMSSLGLWWALRSVGRQQAEAAALAESLAQDATESARQLQSVMNSTQDAILTVDTQGQITSANRAARELLQLPEGAVAMTLRELIPYAGESPHGQIEALLARRGLSPESPAKRVSLTDLRGELVAAEVSVNALIGHTQAAMLLTLRDMRAQEAAEEAYRAAQRQLDEVDEMRRVIVHHAPYAILVLNRIGVIQAINPAGEALLGFRSGELVGRSTTQRFFDPEQVSARSQKLAMRLARPVRDMQVLIHLAEESPDMPSEWTLIRADGRRIVAEVTVTVLRNEAQEMTGYLAMAHDVTSRTEAELQLQHQALHDALTGLPNRNMVQEQLRGAVQQCERDGGHLALMFLDIDRFKKINDTLGHQVGDGLIAEVGQRLRKGMRTTDIVARLGGDEFVVLLPRIAQLEDANVVAQKVMDLFHEPMRVGPHELRVTPSVGLVLYPVHGADPGTLMRHADLAMYQAKSLGRNRVQVFNSNLEATTADTLKLENELYKALERNELRLFYQPQFDCRTGRIIGAEALLRWEHQGKLVPPLDFIPFAEETGLIVPIGAWVLREACRQAQVWRMDTGWPLRMAVNLSAVQLDQPDIADQVSAALKRSGLDPKALEVEITETVVVRESLRAADVLTQLRQLGVSVAIDDFGVGYSSFGYLRELPVDRFKLDRSFLQAIPHSAGDCRLAAALIAMAHRLEVGIVAEGVETAEQMAFLKTHQCDEAQGYHLGRPMPAEGFAEMLRHHVQAAALVATKD</sequence>
<dbReference type="CDD" id="cd01949">
    <property type="entry name" value="GGDEF"/>
    <property type="match status" value="1"/>
</dbReference>
<dbReference type="Gene3D" id="3.30.70.270">
    <property type="match status" value="1"/>
</dbReference>
<dbReference type="SUPFAM" id="SSF55785">
    <property type="entry name" value="PYP-like sensor domain (PAS domain)"/>
    <property type="match status" value="2"/>
</dbReference>
<evidence type="ECO:0000256" key="3">
    <source>
        <dbReference type="ARBA" id="ARBA00022989"/>
    </source>
</evidence>
<evidence type="ECO:0000313" key="13">
    <source>
        <dbReference type="Proteomes" id="UP000292120"/>
    </source>
</evidence>
<evidence type="ECO:0000256" key="2">
    <source>
        <dbReference type="ARBA" id="ARBA00022692"/>
    </source>
</evidence>
<dbReference type="InterPro" id="IPR035919">
    <property type="entry name" value="EAL_sf"/>
</dbReference>
<dbReference type="PANTHER" id="PTHR44757:SF2">
    <property type="entry name" value="BIOFILM ARCHITECTURE MAINTENANCE PROTEIN MBAA"/>
    <property type="match status" value="1"/>
</dbReference>
<dbReference type="AlphaFoldDB" id="A0A4Q9GZ00"/>
<name>A0A4Q9GZ00_9BURK</name>
<dbReference type="GO" id="GO:0003824">
    <property type="term" value="F:catalytic activity"/>
    <property type="evidence" value="ECO:0007669"/>
    <property type="project" value="UniProtKB-ARBA"/>
</dbReference>
<dbReference type="CDD" id="cd01948">
    <property type="entry name" value="EAL"/>
    <property type="match status" value="1"/>
</dbReference>
<dbReference type="PROSITE" id="PS50113">
    <property type="entry name" value="PAC"/>
    <property type="match status" value="1"/>
</dbReference>
<dbReference type="SUPFAM" id="SSF141868">
    <property type="entry name" value="EAL domain-like"/>
    <property type="match status" value="1"/>
</dbReference>
<dbReference type="NCBIfam" id="TIGR00229">
    <property type="entry name" value="sensory_box"/>
    <property type="match status" value="2"/>
</dbReference>
<keyword evidence="13" id="KW-1185">Reference proteome</keyword>
<dbReference type="InterPro" id="IPR000700">
    <property type="entry name" value="PAS-assoc_C"/>
</dbReference>
<dbReference type="NCBIfam" id="TIGR00254">
    <property type="entry name" value="GGDEF"/>
    <property type="match status" value="1"/>
</dbReference>
<feature type="region of interest" description="Disordered" evidence="5">
    <location>
        <begin position="123"/>
        <end position="143"/>
    </location>
</feature>
<reference evidence="12 13" key="1">
    <citation type="submission" date="2019-02" db="EMBL/GenBank/DDBJ databases">
        <title>Aquabacterium sp. strain KMB7.</title>
        <authorList>
            <person name="Chen W.-M."/>
        </authorList>
    </citation>
    <scope>NUCLEOTIDE SEQUENCE [LARGE SCALE GENOMIC DNA]</scope>
    <source>
        <strain evidence="12 13">KMB7</strain>
    </source>
</reference>
<evidence type="ECO:0000259" key="11">
    <source>
        <dbReference type="PROSITE" id="PS50887"/>
    </source>
</evidence>
<dbReference type="InterPro" id="IPR013767">
    <property type="entry name" value="PAS_fold"/>
</dbReference>
<dbReference type="InterPro" id="IPR006189">
    <property type="entry name" value="CHASE_dom"/>
</dbReference>
<dbReference type="InterPro" id="IPR035965">
    <property type="entry name" value="PAS-like_dom_sf"/>
</dbReference>
<evidence type="ECO:0000259" key="8">
    <source>
        <dbReference type="PROSITE" id="PS50113"/>
    </source>
</evidence>
<dbReference type="SMART" id="SM01079">
    <property type="entry name" value="CHASE"/>
    <property type="match status" value="1"/>
</dbReference>
<keyword evidence="3 6" id="KW-1133">Transmembrane helix</keyword>
<evidence type="ECO:0000256" key="1">
    <source>
        <dbReference type="ARBA" id="ARBA00004370"/>
    </source>
</evidence>
<dbReference type="EMBL" id="SIXI01000003">
    <property type="protein sequence ID" value="TBO31455.1"/>
    <property type="molecule type" value="Genomic_DNA"/>
</dbReference>
<dbReference type="SUPFAM" id="SSF55073">
    <property type="entry name" value="Nucleotide cyclase"/>
    <property type="match status" value="1"/>
</dbReference>
<organism evidence="12 13">
    <name type="scientific">Aquabacterium lacunae</name>
    <dbReference type="NCBI Taxonomy" id="2528630"/>
    <lineage>
        <taxon>Bacteria</taxon>
        <taxon>Pseudomonadati</taxon>
        <taxon>Pseudomonadota</taxon>
        <taxon>Betaproteobacteria</taxon>
        <taxon>Burkholderiales</taxon>
        <taxon>Aquabacterium</taxon>
    </lineage>
</organism>
<dbReference type="InterPro" id="IPR043128">
    <property type="entry name" value="Rev_trsase/Diguanyl_cyclase"/>
</dbReference>
<feature type="domain" description="CHASE" evidence="9">
    <location>
        <begin position="80"/>
        <end position="247"/>
    </location>
</feature>
<dbReference type="PROSITE" id="PS50883">
    <property type="entry name" value="EAL"/>
    <property type="match status" value="1"/>
</dbReference>
<dbReference type="PROSITE" id="PS50839">
    <property type="entry name" value="CHASE"/>
    <property type="match status" value="1"/>
</dbReference>
<evidence type="ECO:0000256" key="6">
    <source>
        <dbReference type="SAM" id="Phobius"/>
    </source>
</evidence>
<dbReference type="GO" id="GO:0007165">
    <property type="term" value="P:signal transduction"/>
    <property type="evidence" value="ECO:0007669"/>
    <property type="project" value="UniProtKB-ARBA"/>
</dbReference>
<dbReference type="InterPro" id="IPR000014">
    <property type="entry name" value="PAS"/>
</dbReference>
<protein>
    <submittedName>
        <fullName evidence="12">EAL domain-containing protein</fullName>
    </submittedName>
</protein>
<dbReference type="InterPro" id="IPR042240">
    <property type="entry name" value="CHASE_sf"/>
</dbReference>
<comment type="subcellular location">
    <subcellularLocation>
        <location evidence="1">Membrane</location>
    </subcellularLocation>
</comment>
<dbReference type="SMART" id="SM00267">
    <property type="entry name" value="GGDEF"/>
    <property type="match status" value="1"/>
</dbReference>
<dbReference type="Gene3D" id="3.30.450.350">
    <property type="entry name" value="CHASE domain"/>
    <property type="match status" value="1"/>
</dbReference>
<feature type="transmembrane region" description="Helical" evidence="6">
    <location>
        <begin position="15"/>
        <end position="34"/>
    </location>
</feature>
<dbReference type="CDD" id="cd00130">
    <property type="entry name" value="PAS"/>
    <property type="match status" value="2"/>
</dbReference>
<evidence type="ECO:0000259" key="9">
    <source>
        <dbReference type="PROSITE" id="PS50839"/>
    </source>
</evidence>
<dbReference type="PROSITE" id="PS50112">
    <property type="entry name" value="PAS"/>
    <property type="match status" value="2"/>
</dbReference>
<dbReference type="InterPro" id="IPR001633">
    <property type="entry name" value="EAL_dom"/>
</dbReference>
<keyword evidence="4 6" id="KW-0472">Membrane</keyword>
<dbReference type="Gene3D" id="3.30.450.20">
    <property type="entry name" value="PAS domain"/>
    <property type="match status" value="2"/>
</dbReference>
<dbReference type="OrthoDB" id="9813903at2"/>
<evidence type="ECO:0000256" key="4">
    <source>
        <dbReference type="ARBA" id="ARBA00023136"/>
    </source>
</evidence>
<dbReference type="InterPro" id="IPR000160">
    <property type="entry name" value="GGDEF_dom"/>
</dbReference>
<dbReference type="InterPro" id="IPR001610">
    <property type="entry name" value="PAC"/>
</dbReference>
<dbReference type="Pfam" id="PF13188">
    <property type="entry name" value="PAS_8"/>
    <property type="match status" value="1"/>
</dbReference>
<feature type="domain" description="GGDEF" evidence="11">
    <location>
        <begin position="671"/>
        <end position="804"/>
    </location>
</feature>
<dbReference type="InterPro" id="IPR029787">
    <property type="entry name" value="Nucleotide_cyclase"/>
</dbReference>
<keyword evidence="2 6" id="KW-0812">Transmembrane</keyword>
<dbReference type="Gene3D" id="3.20.20.450">
    <property type="entry name" value="EAL domain"/>
    <property type="match status" value="1"/>
</dbReference>
<feature type="domain" description="PAS" evidence="7">
    <location>
        <begin position="366"/>
        <end position="401"/>
    </location>
</feature>
<dbReference type="SMART" id="SM00086">
    <property type="entry name" value="PAC"/>
    <property type="match status" value="1"/>
</dbReference>
<evidence type="ECO:0000259" key="10">
    <source>
        <dbReference type="PROSITE" id="PS50883"/>
    </source>
</evidence>
<dbReference type="Proteomes" id="UP000292120">
    <property type="component" value="Unassembled WGS sequence"/>
</dbReference>